<organism evidence="1 2">
    <name type="scientific">Candidatus Methanogaster sp</name>
    <dbReference type="NCBI Taxonomy" id="3386292"/>
    <lineage>
        <taxon>Archaea</taxon>
        <taxon>Methanobacteriati</taxon>
        <taxon>Methanobacteriota</taxon>
        <taxon>Stenosarchaea group</taxon>
        <taxon>Methanomicrobia</taxon>
        <taxon>Methanosarcinales</taxon>
        <taxon>ANME-2 cluster</taxon>
        <taxon>Candidatus Methanogasteraceae</taxon>
        <taxon>Candidatus Methanogaster</taxon>
    </lineage>
</organism>
<evidence type="ECO:0000313" key="1">
    <source>
        <dbReference type="EMBL" id="PXF61895.1"/>
    </source>
</evidence>
<dbReference type="Proteomes" id="UP000248329">
    <property type="component" value="Unassembled WGS sequence"/>
</dbReference>
<protein>
    <submittedName>
        <fullName evidence="1">YcaO-related McrA-glycine thioamidation protein</fullName>
    </submittedName>
</protein>
<name>A0AC61L6A6_9EURY</name>
<gene>
    <name evidence="1" type="ORF">C4B59_01310</name>
</gene>
<comment type="caution">
    <text evidence="1">The sequence shown here is derived from an EMBL/GenBank/DDBJ whole genome shotgun (WGS) entry which is preliminary data.</text>
</comment>
<evidence type="ECO:0000313" key="2">
    <source>
        <dbReference type="Proteomes" id="UP000248329"/>
    </source>
</evidence>
<sequence length="428" mass="47586">MRIEINPDIKYRPGTQRVFDYETTLSNIENIFSDIGVTELKDITHLDRVGVPVVSATRPSAGIGAISVYSGKGATEIQAKISAIMESVERCFAEIPETNVDFKDKTIDTDRVIETYEDLEDTNAIDPETLLLPEPVTPGTRLEWMSGWDLLNDCEMLVPTNAIYHPHTRGTFLFRSNTSGLASGNTIEEAIVHGLLEVLERDAISIAEYSRNVGTEIILHEDDGEVYDLKSKFESNGIPVKLWLLPSITGIPVVVAALDDIETKDPTMLVMGAGAHLSPEHAIFRALTEAAQFRLAQISGAREDVQNRSGFVVGTGYERMKRLNKFWYEDSETTTLPEIPDLSSDTPAGSILTIVERLRLCGAAEHVIIVDISQPWIDVPVIRAIIPTFELYTVDRERIGARARAARKERGRDAMRARRVQRGVRGRV</sequence>
<accession>A0AC61L6A6</accession>
<reference evidence="1" key="1">
    <citation type="submission" date="2018-01" db="EMBL/GenBank/DDBJ databases">
        <authorList>
            <person name="Krukenberg V."/>
        </authorList>
    </citation>
    <scope>NUCLEOTIDE SEQUENCE</scope>
    <source>
        <strain evidence="1">E20ANME2</strain>
    </source>
</reference>
<proteinExistence type="predicted"/>
<dbReference type="EMBL" id="PQXF01000002">
    <property type="protein sequence ID" value="PXF61895.1"/>
    <property type="molecule type" value="Genomic_DNA"/>
</dbReference>